<keyword evidence="2" id="KW-0472">Membrane</keyword>
<accession>A0A1J1LKT7</accession>
<keyword evidence="2" id="KW-1133">Transmembrane helix</keyword>
<evidence type="ECO:0000313" key="4">
    <source>
        <dbReference type="Proteomes" id="UP000184315"/>
    </source>
</evidence>
<keyword evidence="2" id="KW-0812">Transmembrane</keyword>
<dbReference type="EMBL" id="CZDF01000154">
    <property type="protein sequence ID" value="CUR32634.1"/>
    <property type="molecule type" value="Genomic_DNA"/>
</dbReference>
<evidence type="ECO:0000256" key="2">
    <source>
        <dbReference type="SAM" id="Phobius"/>
    </source>
</evidence>
<dbReference type="AlphaFoldDB" id="A0A1J1LKT7"/>
<feature type="compositionally biased region" description="Polar residues" evidence="1">
    <location>
        <begin position="1"/>
        <end position="19"/>
    </location>
</feature>
<feature type="region of interest" description="Disordered" evidence="1">
    <location>
        <begin position="1"/>
        <end position="25"/>
    </location>
</feature>
<feature type="transmembrane region" description="Helical" evidence="2">
    <location>
        <begin position="92"/>
        <end position="113"/>
    </location>
</feature>
<proteinExistence type="predicted"/>
<keyword evidence="4" id="KW-1185">Reference proteome</keyword>
<dbReference type="NCBIfam" id="NF033632">
    <property type="entry name" value="SLATT_4"/>
    <property type="match status" value="1"/>
</dbReference>
<dbReference type="STRING" id="671072.PL9214490181"/>
<dbReference type="Proteomes" id="UP000184315">
    <property type="component" value="Unassembled WGS sequence"/>
</dbReference>
<evidence type="ECO:0000256" key="1">
    <source>
        <dbReference type="SAM" id="MobiDB-lite"/>
    </source>
</evidence>
<evidence type="ECO:0008006" key="5">
    <source>
        <dbReference type="Google" id="ProtNLM"/>
    </source>
</evidence>
<feature type="transmembrane region" description="Helical" evidence="2">
    <location>
        <begin position="67"/>
        <end position="86"/>
    </location>
</feature>
<organism evidence="3 4">
    <name type="scientific">Planktothrix tepida PCC 9214</name>
    <dbReference type="NCBI Taxonomy" id="671072"/>
    <lineage>
        <taxon>Bacteria</taxon>
        <taxon>Bacillati</taxon>
        <taxon>Cyanobacteriota</taxon>
        <taxon>Cyanophyceae</taxon>
        <taxon>Oscillatoriophycideae</taxon>
        <taxon>Oscillatoriales</taxon>
        <taxon>Microcoleaceae</taxon>
        <taxon>Planktothrix</taxon>
    </lineage>
</organism>
<dbReference type="RefSeq" id="WP_072719354.1">
    <property type="nucleotide sequence ID" value="NZ_LN889801.1"/>
</dbReference>
<reference evidence="4" key="1">
    <citation type="submission" date="2015-10" db="EMBL/GenBank/DDBJ databases">
        <authorList>
            <person name="Regsiter A."/>
            <person name="william w."/>
        </authorList>
    </citation>
    <scope>NUCLEOTIDE SEQUENCE [LARGE SCALE GENOMIC DNA]</scope>
</reference>
<evidence type="ECO:0000313" key="3">
    <source>
        <dbReference type="EMBL" id="CUR32634.1"/>
    </source>
</evidence>
<name>A0A1J1LKT7_9CYAN</name>
<sequence>MSASSNPDNLINNPVSSSVPLEENSGKPLSYVAQEDIIYRAFDRKTVCRVLSQAHIYVSIRWTRTHLYIGIPSTVLAAVAGVQAISSLGGNYQLVAVIIPVLVAILAPLLTFLDPNGKANTHLVASRVYEQMADQYDSFLLKCRLEPRPIEEELNDLVQINSVYSESKKSLPACPEWAYQKALRTENDIQKLIPDEIKKAGGYDKYIADAPS</sequence>
<dbReference type="OrthoDB" id="452296at2"/>
<gene>
    <name evidence="3" type="ORF">PL9214490181</name>
</gene>
<protein>
    <recommendedName>
        <fullName evidence="5">SMODS and SLOG-associating 2TM effector domain-containing protein</fullName>
    </recommendedName>
</protein>